<evidence type="ECO:0000313" key="1">
    <source>
        <dbReference type="EMBL" id="KAK2175598.1"/>
    </source>
</evidence>
<keyword evidence="2" id="KW-1185">Reference proteome</keyword>
<dbReference type="Proteomes" id="UP001209878">
    <property type="component" value="Unassembled WGS sequence"/>
</dbReference>
<evidence type="ECO:0000313" key="2">
    <source>
        <dbReference type="Proteomes" id="UP001209878"/>
    </source>
</evidence>
<proteinExistence type="predicted"/>
<accession>A0AAD9NP51</accession>
<comment type="caution">
    <text evidence="1">The sequence shown here is derived from an EMBL/GenBank/DDBJ whole genome shotgun (WGS) entry which is preliminary data.</text>
</comment>
<dbReference type="EMBL" id="JAODUO010000720">
    <property type="protein sequence ID" value="KAK2175598.1"/>
    <property type="molecule type" value="Genomic_DNA"/>
</dbReference>
<sequence>MDMLLRQSQRKVPERGQLPQPPSLRFACLPWVPVETVRPTPHPLGYPLGERSSCRRDRLTFVCNLQSLWRLSSSSP</sequence>
<name>A0AAD9NP51_RIDPI</name>
<dbReference type="AlphaFoldDB" id="A0AAD9NP51"/>
<reference evidence="1" key="1">
    <citation type="journal article" date="2023" name="Mol. Biol. Evol.">
        <title>Third-Generation Sequencing Reveals the Adaptive Role of the Epigenome in Three Deep-Sea Polychaetes.</title>
        <authorList>
            <person name="Perez M."/>
            <person name="Aroh O."/>
            <person name="Sun Y."/>
            <person name="Lan Y."/>
            <person name="Juniper S.K."/>
            <person name="Young C.R."/>
            <person name="Angers B."/>
            <person name="Qian P.Y."/>
        </authorList>
    </citation>
    <scope>NUCLEOTIDE SEQUENCE</scope>
    <source>
        <strain evidence="1">R07B-5</strain>
    </source>
</reference>
<protein>
    <submittedName>
        <fullName evidence="1">Uncharacterized protein</fullName>
    </submittedName>
</protein>
<gene>
    <name evidence="1" type="ORF">NP493_720g01039</name>
</gene>
<organism evidence="1 2">
    <name type="scientific">Ridgeia piscesae</name>
    <name type="common">Tubeworm</name>
    <dbReference type="NCBI Taxonomy" id="27915"/>
    <lineage>
        <taxon>Eukaryota</taxon>
        <taxon>Metazoa</taxon>
        <taxon>Spiralia</taxon>
        <taxon>Lophotrochozoa</taxon>
        <taxon>Annelida</taxon>
        <taxon>Polychaeta</taxon>
        <taxon>Sedentaria</taxon>
        <taxon>Canalipalpata</taxon>
        <taxon>Sabellida</taxon>
        <taxon>Siboglinidae</taxon>
        <taxon>Ridgeia</taxon>
    </lineage>
</organism>